<dbReference type="Proteomes" id="UP001224775">
    <property type="component" value="Unassembled WGS sequence"/>
</dbReference>
<keyword evidence="3" id="KW-1185">Reference proteome</keyword>
<feature type="region of interest" description="Disordered" evidence="1">
    <location>
        <begin position="227"/>
        <end position="275"/>
    </location>
</feature>
<proteinExistence type="predicted"/>
<dbReference type="PANTHER" id="PTHR14226">
    <property type="entry name" value="NEUROPATHY TARGET ESTERASE/SWISS CHEESE D.MELANOGASTER"/>
    <property type="match status" value="1"/>
</dbReference>
<evidence type="ECO:0000313" key="2">
    <source>
        <dbReference type="EMBL" id="KAK1732839.1"/>
    </source>
</evidence>
<accession>A0AAD9D4M8</accession>
<dbReference type="InterPro" id="IPR016035">
    <property type="entry name" value="Acyl_Trfase/lysoPLipase"/>
</dbReference>
<name>A0AAD9D4M8_9STRA</name>
<organism evidence="2 3">
    <name type="scientific">Skeletonema marinoi</name>
    <dbReference type="NCBI Taxonomy" id="267567"/>
    <lineage>
        <taxon>Eukaryota</taxon>
        <taxon>Sar</taxon>
        <taxon>Stramenopiles</taxon>
        <taxon>Ochrophyta</taxon>
        <taxon>Bacillariophyta</taxon>
        <taxon>Coscinodiscophyceae</taxon>
        <taxon>Thalassiosirophycidae</taxon>
        <taxon>Thalassiosirales</taxon>
        <taxon>Skeletonemataceae</taxon>
        <taxon>Skeletonema</taxon>
        <taxon>Skeletonema marinoi-dohrnii complex</taxon>
    </lineage>
</organism>
<comment type="caution">
    <text evidence="2">The sequence shown here is derived from an EMBL/GenBank/DDBJ whole genome shotgun (WGS) entry which is preliminary data.</text>
</comment>
<dbReference type="SUPFAM" id="SSF52151">
    <property type="entry name" value="FabD/lysophospholipase-like"/>
    <property type="match status" value="1"/>
</dbReference>
<dbReference type="PANTHER" id="PTHR14226:SF66">
    <property type="entry name" value="TRIACYLGLYCEROL LIPASE PTL2"/>
    <property type="match status" value="1"/>
</dbReference>
<evidence type="ECO:0000313" key="3">
    <source>
        <dbReference type="Proteomes" id="UP001224775"/>
    </source>
</evidence>
<gene>
    <name evidence="2" type="ORF">QTG54_016377</name>
</gene>
<evidence type="ECO:0000256" key="1">
    <source>
        <dbReference type="SAM" id="MobiDB-lite"/>
    </source>
</evidence>
<reference evidence="2" key="1">
    <citation type="submission" date="2023-06" db="EMBL/GenBank/DDBJ databases">
        <title>Survivors Of The Sea: Transcriptome response of Skeletonema marinoi to long-term dormancy.</title>
        <authorList>
            <person name="Pinder M.I.M."/>
            <person name="Kourtchenko O."/>
            <person name="Robertson E.K."/>
            <person name="Larsson T."/>
            <person name="Maumus F."/>
            <person name="Osuna-Cruz C.M."/>
            <person name="Vancaester E."/>
            <person name="Stenow R."/>
            <person name="Vandepoele K."/>
            <person name="Ploug H."/>
            <person name="Bruchert V."/>
            <person name="Godhe A."/>
            <person name="Topel M."/>
        </authorList>
    </citation>
    <scope>NUCLEOTIDE SEQUENCE</scope>
    <source>
        <strain evidence="2">R05AC</strain>
    </source>
</reference>
<feature type="compositionally biased region" description="Acidic residues" evidence="1">
    <location>
        <begin position="243"/>
        <end position="252"/>
    </location>
</feature>
<protein>
    <submittedName>
        <fullName evidence="2">Uncharacterized protein</fullName>
    </submittedName>
</protein>
<dbReference type="InterPro" id="IPR050301">
    <property type="entry name" value="NTE"/>
</dbReference>
<dbReference type="EMBL" id="JATAAI010000056">
    <property type="protein sequence ID" value="KAK1732839.1"/>
    <property type="molecule type" value="Genomic_DNA"/>
</dbReference>
<dbReference type="AlphaFoldDB" id="A0AAD9D4M8"/>
<sequence>MRLHVKDDNGVVRVQPMTDETYRDGSIDSDIPTSGLSEMLNCRFFLAAQANPHIVPFFYNSKGDVGRPSRWSSGMRDDSWRGGFLLSALEMYLKNDMRSKFHFLNDVDVAVGFTSTMMAQATYSGTTTIVPDTCLKDYFLLFEEQSEDDMKRYFQGGAVAAYQHVSFLKLHYAVANTLDECLASLECEESTPVPPRRRHSQLMMKQKSEMLSLRGNLHFAKLEPKELDEQLPASGAATPTSTEPDDEYEEGGFDGVDCAYGPGRRPSFFGEKKHQ</sequence>